<evidence type="ECO:0000313" key="3">
    <source>
        <dbReference type="Proteomes" id="UP000578112"/>
    </source>
</evidence>
<gene>
    <name evidence="2" type="ORF">BJ971_007246</name>
</gene>
<dbReference type="RefSeq" id="WP_184997800.1">
    <property type="nucleotide sequence ID" value="NZ_BOMK01000046.1"/>
</dbReference>
<protein>
    <recommendedName>
        <fullName evidence="1">Protein NO VEIN C-terminal domain-containing protein</fullName>
    </recommendedName>
</protein>
<proteinExistence type="predicted"/>
<name>A0A7W7I577_9ACTN</name>
<dbReference type="InterPro" id="IPR024975">
    <property type="entry name" value="NOV_C"/>
</dbReference>
<comment type="caution">
    <text evidence="2">The sequence shown here is derived from an EMBL/GenBank/DDBJ whole genome shotgun (WGS) entry which is preliminary data.</text>
</comment>
<dbReference type="Pfam" id="PF13020">
    <property type="entry name" value="NOV_C"/>
    <property type="match status" value="1"/>
</dbReference>
<evidence type="ECO:0000313" key="2">
    <source>
        <dbReference type="EMBL" id="MBB4766690.1"/>
    </source>
</evidence>
<organism evidence="2 3">
    <name type="scientific">Actinoplanes digitatis</name>
    <dbReference type="NCBI Taxonomy" id="1868"/>
    <lineage>
        <taxon>Bacteria</taxon>
        <taxon>Bacillati</taxon>
        <taxon>Actinomycetota</taxon>
        <taxon>Actinomycetes</taxon>
        <taxon>Micromonosporales</taxon>
        <taxon>Micromonosporaceae</taxon>
        <taxon>Actinoplanes</taxon>
    </lineage>
</organism>
<evidence type="ECO:0000259" key="1">
    <source>
        <dbReference type="Pfam" id="PF13020"/>
    </source>
</evidence>
<sequence>MRWLEHLPPSSAARCRALFTNHREFSDITPTQYEAAYAWLREANLLDDVHSSLPAAQRVFTATITHGGVHWLRDADDLVRSPDELPEDAVHAAEALGLTPAAAFAHVITAWGKVDTAERVRVGMAGEVALVKLLRDCVDADVNHVAAAADGYGYDIAVHAGDYILHVEVKTTLRRSRLKIYLSRNEFEAMRRDPHWQLVVVRLDSDDKIAAIATVHREWVASEAPVDGGMSGRWESCRFDVPPSALCPGIASLLPVLRSHAPPLLTGGITWPGAASAPVHDP</sequence>
<feature type="domain" description="Protein NO VEIN C-terminal" evidence="1">
    <location>
        <begin position="136"/>
        <end position="207"/>
    </location>
</feature>
<reference evidence="2 3" key="1">
    <citation type="submission" date="2020-08" db="EMBL/GenBank/DDBJ databases">
        <title>Sequencing the genomes of 1000 actinobacteria strains.</title>
        <authorList>
            <person name="Klenk H.-P."/>
        </authorList>
    </citation>
    <scope>NUCLEOTIDE SEQUENCE [LARGE SCALE GENOMIC DNA]</scope>
    <source>
        <strain evidence="2 3">DSM 43149</strain>
    </source>
</reference>
<accession>A0A7W7I577</accession>
<dbReference type="Proteomes" id="UP000578112">
    <property type="component" value="Unassembled WGS sequence"/>
</dbReference>
<dbReference type="EMBL" id="JACHNH010000001">
    <property type="protein sequence ID" value="MBB4766690.1"/>
    <property type="molecule type" value="Genomic_DNA"/>
</dbReference>
<dbReference type="AlphaFoldDB" id="A0A7W7I577"/>
<keyword evidence="3" id="KW-1185">Reference proteome</keyword>